<dbReference type="InterPro" id="IPR011527">
    <property type="entry name" value="ABC1_TM_dom"/>
</dbReference>
<dbReference type="GO" id="GO:0016887">
    <property type="term" value="F:ATP hydrolysis activity"/>
    <property type="evidence" value="ECO:0007669"/>
    <property type="project" value="InterPro"/>
</dbReference>
<dbReference type="GO" id="GO:0005524">
    <property type="term" value="F:ATP binding"/>
    <property type="evidence" value="ECO:0007669"/>
    <property type="project" value="UniProtKB-KW"/>
</dbReference>
<feature type="compositionally biased region" description="Basic and acidic residues" evidence="11">
    <location>
        <begin position="680"/>
        <end position="698"/>
    </location>
</feature>
<comment type="similarity">
    <text evidence="2">Belongs to the ABC transporter superfamily. ABCB family. Multidrug resistance exporter (TC 3.A.1.201) subfamily.</text>
</comment>
<evidence type="ECO:0000313" key="16">
    <source>
        <dbReference type="Proteomes" id="UP000785200"/>
    </source>
</evidence>
<feature type="transmembrane region" description="Helical" evidence="12">
    <location>
        <begin position="1009"/>
        <end position="1028"/>
    </location>
</feature>
<feature type="domain" description="ABC transporter" evidence="13">
    <location>
        <begin position="1104"/>
        <end position="1344"/>
    </location>
</feature>
<dbReference type="PANTHER" id="PTHR43394:SF27">
    <property type="entry name" value="ATP-DEPENDENT TRANSLOCASE ABCB1-LIKE"/>
    <property type="match status" value="1"/>
</dbReference>
<dbReference type="GO" id="GO:0005743">
    <property type="term" value="C:mitochondrial inner membrane"/>
    <property type="evidence" value="ECO:0007669"/>
    <property type="project" value="TreeGrafter"/>
</dbReference>
<dbReference type="InterPro" id="IPR003439">
    <property type="entry name" value="ABC_transporter-like_ATP-bd"/>
</dbReference>
<dbReference type="Pfam" id="PF00005">
    <property type="entry name" value="ABC_tran"/>
    <property type="match status" value="2"/>
</dbReference>
<evidence type="ECO:0000256" key="8">
    <source>
        <dbReference type="ARBA" id="ARBA00022989"/>
    </source>
</evidence>
<dbReference type="CDD" id="cd18577">
    <property type="entry name" value="ABC_6TM_Pgp_ABCB1_D1_like"/>
    <property type="match status" value="1"/>
</dbReference>
<dbReference type="SUPFAM" id="SSF52540">
    <property type="entry name" value="P-loop containing nucleoside triphosphate hydrolases"/>
    <property type="match status" value="2"/>
</dbReference>
<feature type="compositionally biased region" description="Basic and acidic residues" evidence="11">
    <location>
        <begin position="20"/>
        <end position="37"/>
    </location>
</feature>
<dbReference type="PROSITE" id="PS50893">
    <property type="entry name" value="ABC_TRANSPORTER_2"/>
    <property type="match status" value="2"/>
</dbReference>
<feature type="domain" description="ABC transporter" evidence="13">
    <location>
        <begin position="432"/>
        <end position="674"/>
    </location>
</feature>
<dbReference type="InterPro" id="IPR017871">
    <property type="entry name" value="ABC_transporter-like_CS"/>
</dbReference>
<evidence type="ECO:0000256" key="11">
    <source>
        <dbReference type="SAM" id="MobiDB-lite"/>
    </source>
</evidence>
<dbReference type="InterPro" id="IPR039421">
    <property type="entry name" value="Type_1_exporter"/>
</dbReference>
<dbReference type="SMART" id="SM00382">
    <property type="entry name" value="AAA"/>
    <property type="match status" value="2"/>
</dbReference>
<feature type="region of interest" description="Disordered" evidence="11">
    <location>
        <begin position="680"/>
        <end position="719"/>
    </location>
</feature>
<feature type="domain" description="ABC transmembrane type-1" evidence="14">
    <location>
        <begin position="770"/>
        <end position="1069"/>
    </location>
</feature>
<dbReference type="GO" id="GO:0005886">
    <property type="term" value="C:plasma membrane"/>
    <property type="evidence" value="ECO:0007669"/>
    <property type="project" value="UniProtKB-SubCell"/>
</dbReference>
<feature type="compositionally biased region" description="Basic and acidic residues" evidence="11">
    <location>
        <begin position="1"/>
        <end position="12"/>
    </location>
</feature>
<proteinExistence type="inferred from homology"/>
<evidence type="ECO:0000256" key="7">
    <source>
        <dbReference type="ARBA" id="ARBA00022840"/>
    </source>
</evidence>
<dbReference type="InterPro" id="IPR036640">
    <property type="entry name" value="ABC1_TM_sf"/>
</dbReference>
<dbReference type="CDD" id="cd03249">
    <property type="entry name" value="ABC_MTABC3_MDL1_MDL2"/>
    <property type="match status" value="2"/>
</dbReference>
<keyword evidence="3" id="KW-0813">Transport</keyword>
<keyword evidence="4" id="KW-1003">Cell membrane</keyword>
<evidence type="ECO:0000256" key="10">
    <source>
        <dbReference type="ARBA" id="ARBA00023180"/>
    </source>
</evidence>
<dbReference type="Proteomes" id="UP000785200">
    <property type="component" value="Unassembled WGS sequence"/>
</dbReference>
<dbReference type="PANTHER" id="PTHR43394">
    <property type="entry name" value="ATP-DEPENDENT PERMEASE MDL1, MITOCHONDRIAL"/>
    <property type="match status" value="1"/>
</dbReference>
<evidence type="ECO:0000256" key="2">
    <source>
        <dbReference type="ARBA" id="ARBA00007577"/>
    </source>
</evidence>
<feature type="transmembrane region" description="Helical" evidence="12">
    <location>
        <begin position="766"/>
        <end position="783"/>
    </location>
</feature>
<dbReference type="PROSITE" id="PS50929">
    <property type="entry name" value="ABC_TM1F"/>
    <property type="match status" value="2"/>
</dbReference>
<dbReference type="OrthoDB" id="6500128at2759"/>
<evidence type="ECO:0000256" key="5">
    <source>
        <dbReference type="ARBA" id="ARBA00022692"/>
    </source>
</evidence>
<keyword evidence="10" id="KW-0325">Glycoprotein</keyword>
<feature type="region of interest" description="Disordered" evidence="11">
    <location>
        <begin position="1"/>
        <end position="50"/>
    </location>
</feature>
<dbReference type="Gene3D" id="1.20.1560.10">
    <property type="entry name" value="ABC transporter type 1, transmembrane domain"/>
    <property type="match status" value="1"/>
</dbReference>
<feature type="transmembrane region" description="Helical" evidence="12">
    <location>
        <begin position="252"/>
        <end position="274"/>
    </location>
</feature>
<evidence type="ECO:0000259" key="14">
    <source>
        <dbReference type="PROSITE" id="PS50929"/>
    </source>
</evidence>
<feature type="transmembrane region" description="Helical" evidence="12">
    <location>
        <begin position="148"/>
        <end position="175"/>
    </location>
</feature>
<dbReference type="InterPro" id="IPR027417">
    <property type="entry name" value="P-loop_NTPase"/>
</dbReference>
<feature type="transmembrane region" description="Helical" evidence="12">
    <location>
        <begin position="826"/>
        <end position="848"/>
    </location>
</feature>
<keyword evidence="16" id="KW-1185">Reference proteome</keyword>
<dbReference type="FunFam" id="1.20.1560.10:FF:000102">
    <property type="entry name" value="ABC multidrug transporter Mdr1"/>
    <property type="match status" value="1"/>
</dbReference>
<evidence type="ECO:0000256" key="12">
    <source>
        <dbReference type="SAM" id="Phobius"/>
    </source>
</evidence>
<dbReference type="FunFam" id="1.20.1560.10:FF:000009">
    <property type="entry name" value="ABC transporter B family member 1"/>
    <property type="match status" value="1"/>
</dbReference>
<evidence type="ECO:0000313" key="15">
    <source>
        <dbReference type="EMBL" id="KAG0652430.1"/>
    </source>
</evidence>
<protein>
    <submittedName>
        <fullName evidence="15">Abc multidrug transporter mdr1</fullName>
    </submittedName>
</protein>
<dbReference type="GO" id="GO:0015421">
    <property type="term" value="F:ABC-type oligopeptide transporter activity"/>
    <property type="evidence" value="ECO:0007669"/>
    <property type="project" value="TreeGrafter"/>
</dbReference>
<dbReference type="Pfam" id="PF00664">
    <property type="entry name" value="ABC_membrane"/>
    <property type="match status" value="2"/>
</dbReference>
<evidence type="ECO:0000259" key="13">
    <source>
        <dbReference type="PROSITE" id="PS50893"/>
    </source>
</evidence>
<feature type="transmembrane region" description="Helical" evidence="12">
    <location>
        <begin position="365"/>
        <end position="386"/>
    </location>
</feature>
<evidence type="ECO:0000256" key="9">
    <source>
        <dbReference type="ARBA" id="ARBA00023136"/>
    </source>
</evidence>
<dbReference type="GO" id="GO:0090374">
    <property type="term" value="P:oligopeptide export from mitochondrion"/>
    <property type="evidence" value="ECO:0007669"/>
    <property type="project" value="TreeGrafter"/>
</dbReference>
<keyword evidence="8 12" id="KW-1133">Transmembrane helix</keyword>
<gene>
    <name evidence="15" type="ORF">D0Z07_1359</name>
</gene>
<sequence>MAGDLEKPDGNHGRASSHGDSSDEFERIPGAEGHETKGSSGGETAVEKQDSHIVKVKGKDEDLYAHLPPAEAEILKRQVDIPAVEAGWRILYRYATTNDKLIMAVSALCSIAAGAALPLMTVIFGQLAGKFNAYFAGTVSHSSFEGTISHMVLYFIYIGIAEFITIYISTVGFIYTGEHISGKIRAHYLQACMRQNIGFFDNLGSGEVTTRITSDTNLVQDGISEKVGLTLNATATFVTAFVIGFIKSWKLTVILISTVAAIVAIMGGGSTFIVKYSKQSLQSYAEGGSVAEEVISSIRNATAFGTQDKLARQYDKHLAEAEKYGYKTKFVLAIMIGGMFMVIYLNYGLAFWMGSRFLVDGELSLSSILTILLSVMIGAFSLGNVAPNAQAFTTAISAAAKIFNTIDRVSPLDPTSAAGDVLEVVEGTIELRHIKHIYPSRPDVTVMKDVSLVIPAGKKTALVGASGSGKSTIVGLVERFYDPVGGQVFLDGHDVSTLNLRWLRQQVSLVSQEPTLFGTTIFENIAHGLIGTRFENEKGDSRNERIIEAAKMANAHDFISLLPEGYETNVGERGFLLSGGQKQRIAIARAIVSDPKILLLDEATSALDTKSEGIVQAALEVAAAGRTTITIAHRLSTIKDADNIVVMTEGRIVEQGTHDQLLTQQGAYYNLVEAQKIGDTKELSPEEQEKIDAEDSKIVRQKSSSEDPMDYEEDPDDKNVANKLNRTASEKSQSSLALQGRRTDGEVEYPLWTLIKLIASFNKTELHWMIVGLFFSIICGGGNPTQAVFFAKEIISLSVVLVSPVTGQAIPGARHKLRSDVDFWSLMYLMLAIVQFIAFCVQGVAFAFCSEKLIHRVRDRAFRTMLRQDIAFFDKEENTAGALTSFLSTETTHVAGLSGVTLGTILTVLTTLIAACVLSIAIAWKLALVCIATIPILLGCGFFRFWLLAQFQSRAKKAYEKSASYACEATNAIRTVASLTREHDVLQHYEDSLNEQAQKSLKSVLKSSLLYAASQSLMFLCIALGFWYGGNQIANRQYDLFQFFVCFSAVIFGAQSAGTIFSFAPDMGKAKHAAQELKVLFDRKPTIDFWSEDGEPVTELSGTVEFRDVHFRYPTRPEQPVLRGLNLSVKPGQYIALVGASGCGKSTTIALMERFYDPLSGGIYVDGKEISSLNVNDYRSFIALVSQEPTLYQGTIRENILLGADREDGAVTNEQIDFACREANIYDFIMSLPDGFSTVVGSKGSMLSGGQKQRIAIARALLRDPKILLLDEATSALDSESEHVVQAALDKAAKGRTTIAVAHRLSTIQKADVIYVFDQGVIVESGGHVELMQKGGRYSELVNLQSLGRHH</sequence>
<feature type="transmembrane region" description="Helical" evidence="12">
    <location>
        <begin position="1040"/>
        <end position="1064"/>
    </location>
</feature>
<feature type="transmembrane region" description="Helical" evidence="12">
    <location>
        <begin position="926"/>
        <end position="947"/>
    </location>
</feature>
<accession>A0A9P6VQP5</accession>
<keyword evidence="5 12" id="KW-0812">Transmembrane</keyword>
<dbReference type="PROSITE" id="PS00211">
    <property type="entry name" value="ABC_TRANSPORTER_1"/>
    <property type="match status" value="2"/>
</dbReference>
<name>A0A9P6VQP5_9HELO</name>
<evidence type="ECO:0000256" key="4">
    <source>
        <dbReference type="ARBA" id="ARBA00022475"/>
    </source>
</evidence>
<feature type="transmembrane region" description="Helical" evidence="12">
    <location>
        <begin position="227"/>
        <end position="246"/>
    </location>
</feature>
<dbReference type="FunFam" id="3.40.50.300:FF:000302">
    <property type="entry name" value="ATP-binding cassette subfamily B member 5"/>
    <property type="match status" value="1"/>
</dbReference>
<organism evidence="15 16">
    <name type="scientific">Hyphodiscus hymeniophilus</name>
    <dbReference type="NCBI Taxonomy" id="353542"/>
    <lineage>
        <taxon>Eukaryota</taxon>
        <taxon>Fungi</taxon>
        <taxon>Dikarya</taxon>
        <taxon>Ascomycota</taxon>
        <taxon>Pezizomycotina</taxon>
        <taxon>Leotiomycetes</taxon>
        <taxon>Helotiales</taxon>
        <taxon>Hyphodiscaceae</taxon>
        <taxon>Hyphodiscus</taxon>
    </lineage>
</organism>
<dbReference type="FunFam" id="3.40.50.300:FF:000251">
    <property type="entry name" value="ABC transporter B family member 19"/>
    <property type="match status" value="1"/>
</dbReference>
<keyword evidence="6" id="KW-0547">Nucleotide-binding</keyword>
<comment type="subcellular location">
    <subcellularLocation>
        <location evidence="1">Cell membrane</location>
        <topology evidence="1">Multi-pass membrane protein</topology>
    </subcellularLocation>
</comment>
<keyword evidence="7" id="KW-0067">ATP-binding</keyword>
<feature type="transmembrane region" description="Helical" evidence="12">
    <location>
        <begin position="330"/>
        <end position="353"/>
    </location>
</feature>
<dbReference type="InterPro" id="IPR003593">
    <property type="entry name" value="AAA+_ATPase"/>
</dbReference>
<evidence type="ECO:0000256" key="3">
    <source>
        <dbReference type="ARBA" id="ARBA00022448"/>
    </source>
</evidence>
<dbReference type="SUPFAM" id="SSF90123">
    <property type="entry name" value="ABC transporter transmembrane region"/>
    <property type="match status" value="2"/>
</dbReference>
<evidence type="ECO:0000256" key="1">
    <source>
        <dbReference type="ARBA" id="ARBA00004651"/>
    </source>
</evidence>
<feature type="domain" description="ABC transmembrane type-1" evidence="14">
    <location>
        <begin position="104"/>
        <end position="394"/>
    </location>
</feature>
<dbReference type="CDD" id="cd18578">
    <property type="entry name" value="ABC_6TM_Pgp_ABCB1_D2_like"/>
    <property type="match status" value="1"/>
</dbReference>
<comment type="caution">
    <text evidence="15">The sequence shown here is derived from an EMBL/GenBank/DDBJ whole genome shotgun (WGS) entry which is preliminary data.</text>
</comment>
<feature type="transmembrane region" description="Helical" evidence="12">
    <location>
        <begin position="894"/>
        <end position="920"/>
    </location>
</feature>
<feature type="compositionally biased region" description="Acidic residues" evidence="11">
    <location>
        <begin position="707"/>
        <end position="716"/>
    </location>
</feature>
<reference evidence="15" key="1">
    <citation type="submission" date="2019-07" db="EMBL/GenBank/DDBJ databases">
        <title>Hyphodiscus hymeniophilus genome sequencing and assembly.</title>
        <authorList>
            <person name="Kramer G."/>
            <person name="Nodwell J."/>
        </authorList>
    </citation>
    <scope>NUCLEOTIDE SEQUENCE</scope>
    <source>
        <strain evidence="15">ATCC 34498</strain>
    </source>
</reference>
<keyword evidence="9 12" id="KW-0472">Membrane</keyword>
<feature type="transmembrane region" description="Helical" evidence="12">
    <location>
        <begin position="101"/>
        <end position="128"/>
    </location>
</feature>
<dbReference type="EMBL" id="VNKQ01000003">
    <property type="protein sequence ID" value="KAG0652430.1"/>
    <property type="molecule type" value="Genomic_DNA"/>
</dbReference>
<dbReference type="Gene3D" id="3.40.50.300">
    <property type="entry name" value="P-loop containing nucleotide triphosphate hydrolases"/>
    <property type="match status" value="2"/>
</dbReference>
<evidence type="ECO:0000256" key="6">
    <source>
        <dbReference type="ARBA" id="ARBA00022741"/>
    </source>
</evidence>